<dbReference type="PANTHER" id="PTHR31817:SF0">
    <property type="entry name" value="CHROMOSOME UNDETERMINED SCAFFOLD_67, WHOLE GENOME SHOTGUN SEQUENCE"/>
    <property type="match status" value="1"/>
</dbReference>
<dbReference type="Pfam" id="PF08014">
    <property type="entry name" value="MATCAP"/>
    <property type="match status" value="1"/>
</dbReference>
<organism evidence="5 6">
    <name type="scientific">Gillisia mitskevichiae</name>
    <dbReference type="NCBI Taxonomy" id="270921"/>
    <lineage>
        <taxon>Bacteria</taxon>
        <taxon>Pseudomonadati</taxon>
        <taxon>Bacteroidota</taxon>
        <taxon>Flavobacteriia</taxon>
        <taxon>Flavobacteriales</taxon>
        <taxon>Flavobacteriaceae</taxon>
        <taxon>Gillisia</taxon>
    </lineage>
</organism>
<evidence type="ECO:0000256" key="2">
    <source>
        <dbReference type="ARBA" id="ARBA00022670"/>
    </source>
</evidence>
<keyword evidence="3" id="KW-0378">Hydrolase</keyword>
<dbReference type="InterPro" id="IPR012548">
    <property type="entry name" value="MATCAP"/>
</dbReference>
<evidence type="ECO:0000256" key="4">
    <source>
        <dbReference type="ARBA" id="ARBA00023049"/>
    </source>
</evidence>
<evidence type="ECO:0000313" key="5">
    <source>
        <dbReference type="EMBL" id="RKS53175.1"/>
    </source>
</evidence>
<dbReference type="RefSeq" id="WP_121345241.1">
    <property type="nucleotide sequence ID" value="NZ_RBLG01000002.1"/>
</dbReference>
<dbReference type="GO" id="GO:0008237">
    <property type="term" value="F:metallopeptidase activity"/>
    <property type="evidence" value="ECO:0007669"/>
    <property type="project" value="UniProtKB-KW"/>
</dbReference>
<keyword evidence="2" id="KW-0645">Protease</keyword>
<sequence length="620" mass="71296">MTSDLTEISELSEKSIKLILTIVENENEINATLPGGGILHIEKELPYLIIYRQISNDPDTYRMVISESSYLIIGTSDFSGYQKLLFELSNLLSTKYKSYLLLELYTGEQASNSFIIKGPENKLPTTLDVLKKELDTINSTFSGLYLKTEIKDTSHRQAEGQRELLSVEEAKQCGALLLGLEIPPIYRDDNLKTFPVFFRNFRDFINRAVHIAIFDYIRVQTSSGVASYNALGRKYLKEKVFEIDKKLADIEKSYQFLWLVSPVNIHDIKESFLGSKYEKLLDYHYRLLPIDPDVIKRKLYNLKIEEIDDPAMSYLFREKREELDQQITMLSERGTKNFLYDSVRLYQGIDPHLCSEANQILEKIPEAEFSKTDKILDSKAFSSLARKEFDFFRNQDQNFKCKVHIRKDVNIMMVSQGELYIPEDYELSEIDARGLIQHEVGTHVLTYHNGLQQPLKQLSIGLADYDPLQEGLAVMSEYLVDALTPNRLRTLAGRVIAGEAVKEGGDFQEIFRLLTRNHGFSPERAFNITSRIMQGGGFLKDIIYLKGLVDLRKYLQDGGDYESLLSGKFALKHTKIIEELTDRKVLKKGTLRPNYLMNEESSKRIKLIRDGLPISQMITK</sequence>
<reference evidence="5 6" key="1">
    <citation type="submission" date="2018-10" db="EMBL/GenBank/DDBJ databases">
        <title>Genomic Encyclopedia of Archaeal and Bacterial Type Strains, Phase II (KMG-II): from individual species to whole genera.</title>
        <authorList>
            <person name="Goeker M."/>
        </authorList>
    </citation>
    <scope>NUCLEOTIDE SEQUENCE [LARGE SCALE GENOMIC DNA]</scope>
    <source>
        <strain evidence="5 6">DSM 19839</strain>
    </source>
</reference>
<evidence type="ECO:0000256" key="3">
    <source>
        <dbReference type="ARBA" id="ARBA00022801"/>
    </source>
</evidence>
<name>A0A495PTU3_9FLAO</name>
<dbReference type="EMBL" id="RBLG01000002">
    <property type="protein sequence ID" value="RKS53175.1"/>
    <property type="molecule type" value="Genomic_DNA"/>
</dbReference>
<proteinExistence type="predicted"/>
<accession>A0A495PTU3</accession>
<keyword evidence="6" id="KW-1185">Reference proteome</keyword>
<comment type="cofactor">
    <cofactor evidence="1">
        <name>Zn(2+)</name>
        <dbReference type="ChEBI" id="CHEBI:29105"/>
    </cofactor>
</comment>
<dbReference type="SMART" id="SM01154">
    <property type="entry name" value="DUF1704"/>
    <property type="match status" value="1"/>
</dbReference>
<gene>
    <name evidence="5" type="ORF">BC962_1424</name>
</gene>
<dbReference type="Proteomes" id="UP000276282">
    <property type="component" value="Unassembled WGS sequence"/>
</dbReference>
<dbReference type="GO" id="GO:0006508">
    <property type="term" value="P:proteolysis"/>
    <property type="evidence" value="ECO:0007669"/>
    <property type="project" value="UniProtKB-KW"/>
</dbReference>
<evidence type="ECO:0000313" key="6">
    <source>
        <dbReference type="Proteomes" id="UP000276282"/>
    </source>
</evidence>
<protein>
    <submittedName>
        <fullName evidence="5">Uncharacterized protein (TIGR02421 family)</fullName>
    </submittedName>
</protein>
<dbReference type="GO" id="GO:0080164">
    <property type="term" value="P:regulation of nitric oxide metabolic process"/>
    <property type="evidence" value="ECO:0007669"/>
    <property type="project" value="TreeGrafter"/>
</dbReference>
<keyword evidence="4" id="KW-0482">Metalloprotease</keyword>
<dbReference type="OrthoDB" id="9785840at2"/>
<dbReference type="AlphaFoldDB" id="A0A495PTU3"/>
<dbReference type="PANTHER" id="PTHR31817">
    <property type="match status" value="1"/>
</dbReference>
<evidence type="ECO:0000256" key="1">
    <source>
        <dbReference type="ARBA" id="ARBA00001947"/>
    </source>
</evidence>
<comment type="caution">
    <text evidence="5">The sequence shown here is derived from an EMBL/GenBank/DDBJ whole genome shotgun (WGS) entry which is preliminary data.</text>
</comment>